<evidence type="ECO:0000313" key="2">
    <source>
        <dbReference type="EMBL" id="GAO29655.1"/>
    </source>
</evidence>
<dbReference type="STRING" id="1236989.JCM15548_11867"/>
<keyword evidence="1" id="KW-0812">Transmembrane</keyword>
<dbReference type="AlphaFoldDB" id="A0A0E9LXQ6"/>
<evidence type="ECO:0000313" key="3">
    <source>
        <dbReference type="Proteomes" id="UP000032900"/>
    </source>
</evidence>
<keyword evidence="1" id="KW-1133">Transmembrane helix</keyword>
<evidence type="ECO:0000256" key="1">
    <source>
        <dbReference type="SAM" id="Phobius"/>
    </source>
</evidence>
<dbReference type="InterPro" id="IPR010181">
    <property type="entry name" value="CGCAxxGCC_motif"/>
</dbReference>
<name>A0A0E9LXQ6_9BACT</name>
<accession>A0A0E9LXQ6</accession>
<sequence>MDDKVMQDKAVSLMDKGFNCSQSVLSAYSEVLGFDKELALGVSCGFGAGMGRLQGTCGAVTGAIWFWVFIAAKSIRITGRERPIHT</sequence>
<dbReference type="Pfam" id="PF09719">
    <property type="entry name" value="C_GCAxxG_C_C"/>
    <property type="match status" value="1"/>
</dbReference>
<reference evidence="2 3" key="1">
    <citation type="journal article" date="2015" name="Microbes Environ.">
        <title>Distribution and evolution of nitrogen fixation genes in the phylum bacteroidetes.</title>
        <authorList>
            <person name="Inoue J."/>
            <person name="Oshima K."/>
            <person name="Suda W."/>
            <person name="Sakamoto M."/>
            <person name="Iino T."/>
            <person name="Noda S."/>
            <person name="Hongoh Y."/>
            <person name="Hattori M."/>
            <person name="Ohkuma M."/>
        </authorList>
    </citation>
    <scope>NUCLEOTIDE SEQUENCE [LARGE SCALE GENOMIC DNA]</scope>
    <source>
        <strain evidence="2">JCM 15548</strain>
    </source>
</reference>
<comment type="caution">
    <text evidence="2">The sequence shown here is derived from an EMBL/GenBank/DDBJ whole genome shotgun (WGS) entry which is preliminary data.</text>
</comment>
<keyword evidence="1" id="KW-0472">Membrane</keyword>
<organism evidence="2 3">
    <name type="scientific">Geofilum rubicundum JCM 15548</name>
    <dbReference type="NCBI Taxonomy" id="1236989"/>
    <lineage>
        <taxon>Bacteria</taxon>
        <taxon>Pseudomonadati</taxon>
        <taxon>Bacteroidota</taxon>
        <taxon>Bacteroidia</taxon>
        <taxon>Marinilabiliales</taxon>
        <taxon>Marinilabiliaceae</taxon>
        <taxon>Geofilum</taxon>
    </lineage>
</organism>
<gene>
    <name evidence="2" type="ORF">JCM15548_11867</name>
</gene>
<proteinExistence type="predicted"/>
<feature type="transmembrane region" description="Helical" evidence="1">
    <location>
        <begin position="53"/>
        <end position="72"/>
    </location>
</feature>
<dbReference type="EMBL" id="BAZW01000011">
    <property type="protein sequence ID" value="GAO29655.1"/>
    <property type="molecule type" value="Genomic_DNA"/>
</dbReference>
<protein>
    <submittedName>
        <fullName evidence="2">C_GCAxxG_C_C family protein</fullName>
    </submittedName>
</protein>
<keyword evidence="3" id="KW-1185">Reference proteome</keyword>
<dbReference type="Proteomes" id="UP000032900">
    <property type="component" value="Unassembled WGS sequence"/>
</dbReference>